<dbReference type="AlphaFoldDB" id="A0A0S2TE66"/>
<protein>
    <submittedName>
        <fullName evidence="1">Uncharacterized protein</fullName>
    </submittedName>
</protein>
<organism evidence="1 2">
    <name type="scientific">Candidatus Tenderia electrophaga</name>
    <dbReference type="NCBI Taxonomy" id="1748243"/>
    <lineage>
        <taxon>Bacteria</taxon>
        <taxon>Pseudomonadati</taxon>
        <taxon>Pseudomonadota</taxon>
        <taxon>Gammaproteobacteria</taxon>
        <taxon>Candidatus Tenderiales</taxon>
        <taxon>Candidatus Tenderiaceae</taxon>
        <taxon>Candidatus Tenderia</taxon>
    </lineage>
</organism>
<proteinExistence type="predicted"/>
<sequence>MLKALYPRSLKYLTDNLQALVRGRLWLKVIIVKQAALRTTTGEDVLTEAQLSGAHKTEVGQA</sequence>
<evidence type="ECO:0000313" key="1">
    <source>
        <dbReference type="EMBL" id="ALP53427.1"/>
    </source>
</evidence>
<gene>
    <name evidence="1" type="ORF">Tel_09845</name>
</gene>
<name>A0A0S2TE66_9GAMM</name>
<dbReference type="Proteomes" id="UP000055136">
    <property type="component" value="Chromosome"/>
</dbReference>
<dbReference type="STRING" id="1748243.Tel_09845"/>
<evidence type="ECO:0000313" key="2">
    <source>
        <dbReference type="Proteomes" id="UP000055136"/>
    </source>
</evidence>
<dbReference type="EMBL" id="CP013099">
    <property type="protein sequence ID" value="ALP53427.1"/>
    <property type="molecule type" value="Genomic_DNA"/>
</dbReference>
<accession>A0A0S2TE66</accession>
<reference evidence="1" key="1">
    <citation type="submission" date="2015-10" db="EMBL/GenBank/DDBJ databases">
        <title>Description of Candidatus Tenderia electrophaga gen. nov, sp. nov., an Uncultivated Electroautotroph from a Biocathode Enrichment.</title>
        <authorList>
            <person name="Eddie B.J."/>
            <person name="Malanoski A.P."/>
            <person name="Wang Z."/>
            <person name="Hall R.J."/>
            <person name="Oh S.D."/>
            <person name="Heiner C."/>
            <person name="Lin B."/>
            <person name="Strycharz-Glaven S.M."/>
        </authorList>
    </citation>
    <scope>NUCLEOTIDE SEQUENCE [LARGE SCALE GENOMIC DNA]</scope>
    <source>
        <strain evidence="1">NRL1</strain>
    </source>
</reference>
<dbReference type="KEGG" id="tee:Tel_09845"/>
<keyword evidence="2" id="KW-1185">Reference proteome</keyword>